<dbReference type="Gene3D" id="1.10.287.950">
    <property type="entry name" value="Methyl-accepting chemotaxis protein"/>
    <property type="match status" value="1"/>
</dbReference>
<dbReference type="InterPro" id="IPR004090">
    <property type="entry name" value="Chemotax_Me-accpt_rcpt"/>
</dbReference>
<feature type="domain" description="HAMP" evidence="6">
    <location>
        <begin position="427"/>
        <end position="473"/>
    </location>
</feature>
<dbReference type="CDD" id="cd19410">
    <property type="entry name" value="HK9-like_sensor"/>
    <property type="match status" value="2"/>
</dbReference>
<dbReference type="PANTHER" id="PTHR43531">
    <property type="entry name" value="PROTEIN ICFG"/>
    <property type="match status" value="1"/>
</dbReference>
<dbReference type="SMART" id="SM00304">
    <property type="entry name" value="HAMP"/>
    <property type="match status" value="2"/>
</dbReference>
<dbReference type="SUPFAM" id="SSF58104">
    <property type="entry name" value="Methyl-accepting chemotaxis protein (MCP) signaling domain"/>
    <property type="match status" value="1"/>
</dbReference>
<dbReference type="InterPro" id="IPR004089">
    <property type="entry name" value="MCPsignal_dom"/>
</dbReference>
<evidence type="ECO:0000256" key="4">
    <source>
        <dbReference type="SAM" id="MobiDB-lite"/>
    </source>
</evidence>
<dbReference type="SMART" id="SM00283">
    <property type="entry name" value="MA"/>
    <property type="match status" value="1"/>
</dbReference>
<reference evidence="7 8" key="1">
    <citation type="submission" date="2018-05" db="EMBL/GenBank/DDBJ databases">
        <authorList>
            <person name="Zhang Y.-J."/>
        </authorList>
    </citation>
    <scope>NUCLEOTIDE SEQUENCE [LARGE SCALE GENOMIC DNA]</scope>
    <source>
        <strain evidence="7 8">CY04</strain>
    </source>
</reference>
<comment type="similarity">
    <text evidence="2">Belongs to the methyl-accepting chemotaxis (MCP) protein family.</text>
</comment>
<sequence length="774" mass="82684">MPLALIVGVGVITMINLSRMEDSSRWVTHTQNVLGESRSIIASAVDMETGLRGYLLAGKEEFLDPYNSGQAAAYQTLADLRETVSDNPVQVARLQEAEQALRGWQTDVAEQAIALRRDIGDALTMNDMAAEVRQAKGKVFFDKFRAEIASFIEVEQANLVTRQEKIATIMNSPFLNAVAVTEGMERIEHTYNVINTAKDVLAAAVDMETGMRGFLLSGDIVFLKPYHDGITMMQLLMAELSGAVSDNPEQLERLTNAGSIIAEWREKVVEPILDMRRAIGTAETMDDMADLVAEGRGKTYFDGFRGIMADFQAEEQGLMEARRTASEQISSETKIMIPSAIAVSIVIGAVLAWLMGSSIAKAVGMITGAMGSLAKGDNTVVIRGQRRGDEVGEMARALEIFRDELSKMQEQEKQKAEGRDAALAEMVNELSKRLARLSQGDLAVQIHEDFPEGYEQLRQDFNGTVSTLSGIVEQVVQTSSSIRSGADEISQASEDLSHRTESQAATLEQTAAALDELTASVKSAAEGARSVEATVGEAGEEAKRSGHVVQSAVAAMSEIEESSRLISQIISVIDDISFQTNLLALNAGVEAARAGDAGRGFAVVASEVRALAQRSSDAAMEIKTLISDSSKQVDGGVELVGEAGVALESIVGQVGHITTLVSDIAEGAAEQSTGLHEINTGMTQLDQVTQQNAAMVEEATAAGHLLKSDAAKLSELMSHFKVGQGGNATPSLAAPTTPTAHGMDNMIDDWSLDDEPAAPVAATGTDGDAHWEDF</sequence>
<dbReference type="PANTHER" id="PTHR43531:SF11">
    <property type="entry name" value="METHYL-ACCEPTING CHEMOTAXIS PROTEIN 3"/>
    <property type="match status" value="1"/>
</dbReference>
<evidence type="ECO:0000256" key="1">
    <source>
        <dbReference type="ARBA" id="ARBA00022500"/>
    </source>
</evidence>
<dbReference type="Pfam" id="PF05227">
    <property type="entry name" value="CHASE3"/>
    <property type="match status" value="2"/>
</dbReference>
<feature type="domain" description="Methyl-accepting transducer" evidence="5">
    <location>
        <begin position="478"/>
        <end position="707"/>
    </location>
</feature>
<dbReference type="Gene3D" id="6.10.340.10">
    <property type="match status" value="1"/>
</dbReference>
<dbReference type="EMBL" id="QHLQ01000022">
    <property type="protein sequence ID" value="NIZ62800.1"/>
    <property type="molecule type" value="Genomic_DNA"/>
</dbReference>
<dbReference type="PROSITE" id="PS50111">
    <property type="entry name" value="CHEMOTAXIS_TRANSDUC_2"/>
    <property type="match status" value="1"/>
</dbReference>
<evidence type="ECO:0000256" key="3">
    <source>
        <dbReference type="PROSITE-ProRule" id="PRU00284"/>
    </source>
</evidence>
<dbReference type="InterPro" id="IPR007891">
    <property type="entry name" value="CHASE3"/>
</dbReference>
<dbReference type="InterPro" id="IPR003660">
    <property type="entry name" value="HAMP_dom"/>
</dbReference>
<keyword evidence="1" id="KW-0145">Chemotaxis</keyword>
<dbReference type="CDD" id="cd06225">
    <property type="entry name" value="HAMP"/>
    <property type="match status" value="1"/>
</dbReference>
<gene>
    <name evidence="7" type="ORF">DL239_17665</name>
</gene>
<evidence type="ECO:0000313" key="7">
    <source>
        <dbReference type="EMBL" id="NIZ62800.1"/>
    </source>
</evidence>
<evidence type="ECO:0000256" key="2">
    <source>
        <dbReference type="ARBA" id="ARBA00029447"/>
    </source>
</evidence>
<dbReference type="Proteomes" id="UP001429564">
    <property type="component" value="Unassembled WGS sequence"/>
</dbReference>
<protein>
    <submittedName>
        <fullName evidence="7">Chemotaxis protein</fullName>
    </submittedName>
</protein>
<dbReference type="InterPro" id="IPR051310">
    <property type="entry name" value="MCP_chemotaxis"/>
</dbReference>
<dbReference type="Pfam" id="PF00672">
    <property type="entry name" value="HAMP"/>
    <property type="match status" value="1"/>
</dbReference>
<keyword evidence="3" id="KW-0807">Transducer</keyword>
<proteinExistence type="inferred from homology"/>
<dbReference type="SUPFAM" id="SSF158472">
    <property type="entry name" value="HAMP domain-like"/>
    <property type="match status" value="1"/>
</dbReference>
<dbReference type="Pfam" id="PF00015">
    <property type="entry name" value="MCPsignal"/>
    <property type="match status" value="1"/>
</dbReference>
<evidence type="ECO:0000313" key="8">
    <source>
        <dbReference type="Proteomes" id="UP001429564"/>
    </source>
</evidence>
<keyword evidence="8" id="KW-1185">Reference proteome</keyword>
<comment type="caution">
    <text evidence="7">The sequence shown here is derived from an EMBL/GenBank/DDBJ whole genome shotgun (WGS) entry which is preliminary data.</text>
</comment>
<feature type="region of interest" description="Disordered" evidence="4">
    <location>
        <begin position="482"/>
        <end position="501"/>
    </location>
</feature>
<dbReference type="PRINTS" id="PR00260">
    <property type="entry name" value="CHEMTRNSDUCR"/>
</dbReference>
<evidence type="ECO:0000259" key="5">
    <source>
        <dbReference type="PROSITE" id="PS50111"/>
    </source>
</evidence>
<evidence type="ECO:0000259" key="6">
    <source>
        <dbReference type="PROSITE" id="PS50885"/>
    </source>
</evidence>
<dbReference type="PROSITE" id="PS50885">
    <property type="entry name" value="HAMP"/>
    <property type="match status" value="2"/>
</dbReference>
<organism evidence="7 8">
    <name type="scientific">Parasedimentitalea denitrificans</name>
    <dbReference type="NCBI Taxonomy" id="2211118"/>
    <lineage>
        <taxon>Bacteria</taxon>
        <taxon>Pseudomonadati</taxon>
        <taxon>Pseudomonadota</taxon>
        <taxon>Alphaproteobacteria</taxon>
        <taxon>Rhodobacterales</taxon>
        <taxon>Paracoccaceae</taxon>
        <taxon>Parasedimentitalea</taxon>
    </lineage>
</organism>
<dbReference type="CDD" id="cd11386">
    <property type="entry name" value="MCP_signal"/>
    <property type="match status" value="1"/>
</dbReference>
<name>A0ABX0WAW4_9RHOB</name>
<accession>A0ABX0WAW4</accession>
<feature type="domain" description="HAMP" evidence="6">
    <location>
        <begin position="357"/>
        <end position="410"/>
    </location>
</feature>